<keyword evidence="2 3" id="KW-0802">TPR repeat</keyword>
<dbReference type="AlphaFoldDB" id="A0A9E2L3U1"/>
<dbReference type="PANTHER" id="PTHR44858:SF1">
    <property type="entry name" value="UDP-N-ACETYLGLUCOSAMINE--PEPTIDE N-ACETYLGLUCOSAMINYLTRANSFERASE SPINDLY-RELATED"/>
    <property type="match status" value="1"/>
</dbReference>
<evidence type="ECO:0000313" key="5">
    <source>
        <dbReference type="EMBL" id="MBU3850620.1"/>
    </source>
</evidence>
<dbReference type="Pfam" id="PF13432">
    <property type="entry name" value="TPR_16"/>
    <property type="match status" value="1"/>
</dbReference>
<keyword evidence="1" id="KW-0677">Repeat</keyword>
<evidence type="ECO:0000256" key="2">
    <source>
        <dbReference type="ARBA" id="ARBA00022803"/>
    </source>
</evidence>
<sequence>MKKKSVFLILLSVACAMFFLGCGANTKTIKNLQALEEGVSSPTTIEELEDAIDKYEARVLDVMLANQQIGIWYKMLGSRYLDAQMYGLALDAFQKATEYYPQNPNLYYYVGLCAGYMSKQALDYGGTGSTAQKYNYLKLSESGYLRAVELDPNYGRALYGLGVLYIFELEQPDAAIPHLEKLLTVETRHTDGMFLLANAYYQTYEYDKAVAMYDKIIETTTSSEKKAQAEANKLIVLEAAYAQ</sequence>
<dbReference type="PANTHER" id="PTHR44858">
    <property type="entry name" value="TETRATRICOPEPTIDE REPEAT PROTEIN 6"/>
    <property type="match status" value="1"/>
</dbReference>
<dbReference type="SUPFAM" id="SSF48452">
    <property type="entry name" value="TPR-like"/>
    <property type="match status" value="1"/>
</dbReference>
<dbReference type="Pfam" id="PF14559">
    <property type="entry name" value="TPR_19"/>
    <property type="match status" value="1"/>
</dbReference>
<accession>A0A9E2L3U1</accession>
<dbReference type="InterPro" id="IPR050498">
    <property type="entry name" value="Ycf3"/>
</dbReference>
<evidence type="ECO:0000256" key="4">
    <source>
        <dbReference type="SAM" id="SignalP"/>
    </source>
</evidence>
<dbReference type="Proteomes" id="UP000823914">
    <property type="component" value="Unassembled WGS sequence"/>
</dbReference>
<dbReference type="PROSITE" id="PS51257">
    <property type="entry name" value="PROKAR_LIPOPROTEIN"/>
    <property type="match status" value="1"/>
</dbReference>
<reference evidence="5" key="1">
    <citation type="journal article" date="2021" name="PeerJ">
        <title>Extensive microbial diversity within the chicken gut microbiome revealed by metagenomics and culture.</title>
        <authorList>
            <person name="Gilroy R."/>
            <person name="Ravi A."/>
            <person name="Getino M."/>
            <person name="Pursley I."/>
            <person name="Horton D.L."/>
            <person name="Alikhan N.F."/>
            <person name="Baker D."/>
            <person name="Gharbi K."/>
            <person name="Hall N."/>
            <person name="Watson M."/>
            <person name="Adriaenssens E.M."/>
            <person name="Foster-Nyarko E."/>
            <person name="Jarju S."/>
            <person name="Secka A."/>
            <person name="Antonio M."/>
            <person name="Oren A."/>
            <person name="Chaudhuri R.R."/>
            <person name="La Ragione R."/>
            <person name="Hildebrand F."/>
            <person name="Pallen M.J."/>
        </authorList>
    </citation>
    <scope>NUCLEOTIDE SEQUENCE</scope>
    <source>
        <strain evidence="5">Gambia15-2214</strain>
    </source>
</reference>
<reference evidence="5" key="2">
    <citation type="submission" date="2021-04" db="EMBL/GenBank/DDBJ databases">
        <authorList>
            <person name="Gilroy R."/>
        </authorList>
    </citation>
    <scope>NUCLEOTIDE SEQUENCE</scope>
    <source>
        <strain evidence="5">Gambia15-2214</strain>
    </source>
</reference>
<evidence type="ECO:0000256" key="1">
    <source>
        <dbReference type="ARBA" id="ARBA00022737"/>
    </source>
</evidence>
<dbReference type="Gene3D" id="1.25.40.10">
    <property type="entry name" value="Tetratricopeptide repeat domain"/>
    <property type="match status" value="2"/>
</dbReference>
<feature type="chain" id="PRO_5039153166" evidence="4">
    <location>
        <begin position="25"/>
        <end position="243"/>
    </location>
</feature>
<proteinExistence type="predicted"/>
<dbReference type="InterPro" id="IPR019734">
    <property type="entry name" value="TPR_rpt"/>
</dbReference>
<dbReference type="SMART" id="SM00028">
    <property type="entry name" value="TPR"/>
    <property type="match status" value="3"/>
</dbReference>
<name>A0A9E2L3U1_9SPIR</name>
<dbReference type="InterPro" id="IPR011990">
    <property type="entry name" value="TPR-like_helical_dom_sf"/>
</dbReference>
<gene>
    <name evidence="5" type="ORF">IAA16_08645</name>
</gene>
<dbReference type="PROSITE" id="PS50005">
    <property type="entry name" value="TPR"/>
    <property type="match status" value="2"/>
</dbReference>
<feature type="signal peptide" evidence="4">
    <location>
        <begin position="1"/>
        <end position="24"/>
    </location>
</feature>
<evidence type="ECO:0000256" key="3">
    <source>
        <dbReference type="PROSITE-ProRule" id="PRU00339"/>
    </source>
</evidence>
<evidence type="ECO:0000313" key="6">
    <source>
        <dbReference type="Proteomes" id="UP000823914"/>
    </source>
</evidence>
<protein>
    <submittedName>
        <fullName evidence="5">Tetratricopeptide repeat protein</fullName>
    </submittedName>
</protein>
<comment type="caution">
    <text evidence="5">The sequence shown here is derived from an EMBL/GenBank/DDBJ whole genome shotgun (WGS) entry which is preliminary data.</text>
</comment>
<feature type="repeat" description="TPR" evidence="3">
    <location>
        <begin position="190"/>
        <end position="223"/>
    </location>
</feature>
<organism evidence="5 6">
    <name type="scientific">Candidatus Treponema excrementipullorum</name>
    <dbReference type="NCBI Taxonomy" id="2838768"/>
    <lineage>
        <taxon>Bacteria</taxon>
        <taxon>Pseudomonadati</taxon>
        <taxon>Spirochaetota</taxon>
        <taxon>Spirochaetia</taxon>
        <taxon>Spirochaetales</taxon>
        <taxon>Treponemataceae</taxon>
        <taxon>Treponema</taxon>
    </lineage>
</organism>
<keyword evidence="4" id="KW-0732">Signal</keyword>
<feature type="repeat" description="TPR" evidence="3">
    <location>
        <begin position="70"/>
        <end position="103"/>
    </location>
</feature>
<dbReference type="EMBL" id="JAHLFV010000200">
    <property type="protein sequence ID" value="MBU3850620.1"/>
    <property type="molecule type" value="Genomic_DNA"/>
</dbReference>